<dbReference type="AlphaFoldDB" id="A0A0F9R1F0"/>
<proteinExistence type="predicted"/>
<dbReference type="EMBL" id="LAZR01001113">
    <property type="protein sequence ID" value="KKN50435.1"/>
    <property type="molecule type" value="Genomic_DNA"/>
</dbReference>
<name>A0A0F9R1F0_9ZZZZ</name>
<sequence>MDKDNLFELDNFDSVEIVRRFIKDCQKENHIQQVAYSTYHDCLTQLCFNCQKIRTNLEDSK</sequence>
<organism evidence="1">
    <name type="scientific">marine sediment metagenome</name>
    <dbReference type="NCBI Taxonomy" id="412755"/>
    <lineage>
        <taxon>unclassified sequences</taxon>
        <taxon>metagenomes</taxon>
        <taxon>ecological metagenomes</taxon>
    </lineage>
</organism>
<accession>A0A0F9R1F0</accession>
<reference evidence="1" key="1">
    <citation type="journal article" date="2015" name="Nature">
        <title>Complex archaea that bridge the gap between prokaryotes and eukaryotes.</title>
        <authorList>
            <person name="Spang A."/>
            <person name="Saw J.H."/>
            <person name="Jorgensen S.L."/>
            <person name="Zaremba-Niedzwiedzka K."/>
            <person name="Martijn J."/>
            <person name="Lind A.E."/>
            <person name="van Eijk R."/>
            <person name="Schleper C."/>
            <person name="Guy L."/>
            <person name="Ettema T.J."/>
        </authorList>
    </citation>
    <scope>NUCLEOTIDE SEQUENCE</scope>
</reference>
<protein>
    <submittedName>
        <fullName evidence="1">Uncharacterized protein</fullName>
    </submittedName>
</protein>
<gene>
    <name evidence="1" type="ORF">LCGC14_0632650</name>
</gene>
<comment type="caution">
    <text evidence="1">The sequence shown here is derived from an EMBL/GenBank/DDBJ whole genome shotgun (WGS) entry which is preliminary data.</text>
</comment>
<evidence type="ECO:0000313" key="1">
    <source>
        <dbReference type="EMBL" id="KKN50435.1"/>
    </source>
</evidence>